<dbReference type="AlphaFoldDB" id="B7IR94"/>
<accession>B7IR94</accession>
<dbReference type="EMBL" id="CP001186">
    <property type="protein sequence ID" value="ACK95033.1"/>
    <property type="molecule type" value="Genomic_DNA"/>
</dbReference>
<protein>
    <submittedName>
        <fullName evidence="2">Uncharacterized protein</fullName>
    </submittedName>
</protein>
<evidence type="ECO:0000313" key="2">
    <source>
        <dbReference type="EMBL" id="ACK95033.1"/>
    </source>
</evidence>
<evidence type="ECO:0000313" key="3">
    <source>
        <dbReference type="Proteomes" id="UP000006744"/>
    </source>
</evidence>
<feature type="transmembrane region" description="Helical" evidence="1">
    <location>
        <begin position="20"/>
        <end position="37"/>
    </location>
</feature>
<dbReference type="HOGENOM" id="CLU_201627_0_0_9"/>
<organism evidence="2 3">
    <name type="scientific">Bacillus cereus (strain G9842)</name>
    <dbReference type="NCBI Taxonomy" id="405531"/>
    <lineage>
        <taxon>Bacteria</taxon>
        <taxon>Bacillati</taxon>
        <taxon>Bacillota</taxon>
        <taxon>Bacilli</taxon>
        <taxon>Bacillales</taxon>
        <taxon>Bacillaceae</taxon>
        <taxon>Bacillus</taxon>
        <taxon>Bacillus cereus group</taxon>
    </lineage>
</organism>
<name>B7IR94_BACC2</name>
<reference evidence="2 3" key="1">
    <citation type="submission" date="2008-10" db="EMBL/GenBank/DDBJ databases">
        <title>Genome sequence of Bacillus cereus G9842.</title>
        <authorList>
            <person name="Dodson R.J."/>
            <person name="Durkin A.S."/>
            <person name="Rosovitz M.J."/>
            <person name="Rasko D.A."/>
            <person name="Hoffmaster A."/>
            <person name="Ravel J."/>
            <person name="Sutton G."/>
        </authorList>
    </citation>
    <scope>NUCLEOTIDE SEQUENCE [LARGE SCALE GENOMIC DNA]</scope>
    <source>
        <strain evidence="2 3">G9842</strain>
    </source>
</reference>
<evidence type="ECO:0000256" key="1">
    <source>
        <dbReference type="SAM" id="Phobius"/>
    </source>
</evidence>
<keyword evidence="1" id="KW-1133">Transmembrane helix</keyword>
<sequence length="38" mass="4570">MFVSMDLPPTNIHILSPYNISYLLIIYFCLPFFHTFFI</sequence>
<keyword evidence="1" id="KW-0812">Transmembrane</keyword>
<proteinExistence type="predicted"/>
<keyword evidence="1" id="KW-0472">Membrane</keyword>
<gene>
    <name evidence="2" type="ordered locus">BCG9842_B3539</name>
</gene>
<dbReference type="KEGG" id="bcg:BCG9842_B3539"/>
<dbReference type="Proteomes" id="UP000006744">
    <property type="component" value="Chromosome"/>
</dbReference>